<keyword evidence="4" id="KW-1185">Reference proteome</keyword>
<dbReference type="STRING" id="1120919.GCA_000429165_01584"/>
<dbReference type="InterPro" id="IPR002347">
    <property type="entry name" value="SDR_fam"/>
</dbReference>
<evidence type="ECO:0000313" key="4">
    <source>
        <dbReference type="Proteomes" id="UP000321635"/>
    </source>
</evidence>
<dbReference type="SUPFAM" id="SSF51735">
    <property type="entry name" value="NAD(P)-binding Rossmann-fold domains"/>
    <property type="match status" value="1"/>
</dbReference>
<evidence type="ECO:0000256" key="1">
    <source>
        <dbReference type="ARBA" id="ARBA00006484"/>
    </source>
</evidence>
<protein>
    <submittedName>
        <fullName evidence="3">Short-chain dehydrogenase/reductase</fullName>
    </submittedName>
</protein>
<dbReference type="Gene3D" id="3.40.50.720">
    <property type="entry name" value="NAD(P)-binding Rossmann-like Domain"/>
    <property type="match status" value="1"/>
</dbReference>
<evidence type="ECO:0000256" key="2">
    <source>
        <dbReference type="ARBA" id="ARBA00023002"/>
    </source>
</evidence>
<dbReference type="GO" id="GO:0016491">
    <property type="term" value="F:oxidoreductase activity"/>
    <property type="evidence" value="ECO:0007669"/>
    <property type="project" value="UniProtKB-KW"/>
</dbReference>
<dbReference type="PRINTS" id="PR00081">
    <property type="entry name" value="GDHRDH"/>
</dbReference>
<dbReference type="EMBL" id="BJYF01000009">
    <property type="protein sequence ID" value="GEN59964.1"/>
    <property type="molecule type" value="Genomic_DNA"/>
</dbReference>
<dbReference type="Pfam" id="PF13561">
    <property type="entry name" value="adh_short_C2"/>
    <property type="match status" value="1"/>
</dbReference>
<sequence length="238" mass="24261">MSDILKNKRVLVVGGSSGIGLATAKVVSAVGGRVTIASRSAEKLAAAAAQIGVGVGTAVLDTQNQIDVEAFFQGPEPWDHVVISAAKTPSGPVRGLSLNDARAAMESKFWGAYQVARAAQIVPAGSLTFVSGFLSVRPSATSVLQGAINAALEGLARGLALELSPVRVNAVSPGLIETPLWSGMDAEKRRAMFEGAAGRLPAKRVGQPEDIANAVMFLLTTPFATGSTVRVDGGGAIG</sequence>
<gene>
    <name evidence="3" type="ORF">ANI02nite_18480</name>
</gene>
<dbReference type="InterPro" id="IPR051122">
    <property type="entry name" value="SDR_DHRS6-like"/>
</dbReference>
<dbReference type="AlphaFoldDB" id="A0A511XAI8"/>
<dbReference type="NCBIfam" id="NF005449">
    <property type="entry name" value="PRK07041.1"/>
    <property type="match status" value="1"/>
</dbReference>
<evidence type="ECO:0000313" key="3">
    <source>
        <dbReference type="EMBL" id="GEN59964.1"/>
    </source>
</evidence>
<accession>A0A511XAI8</accession>
<reference evidence="3 4" key="1">
    <citation type="submission" date="2019-07" db="EMBL/GenBank/DDBJ databases">
        <title>Whole genome shotgun sequence of Acetobacter nitrogenifigens NBRC 105050.</title>
        <authorList>
            <person name="Hosoyama A."/>
            <person name="Uohara A."/>
            <person name="Ohji S."/>
            <person name="Ichikawa N."/>
        </authorList>
    </citation>
    <scope>NUCLEOTIDE SEQUENCE [LARGE SCALE GENOMIC DNA]</scope>
    <source>
        <strain evidence="3 4">NBRC 105050</strain>
    </source>
</reference>
<dbReference type="PANTHER" id="PTHR43477">
    <property type="entry name" value="DIHYDROANTICAPSIN 7-DEHYDROGENASE"/>
    <property type="match status" value="1"/>
</dbReference>
<keyword evidence="2" id="KW-0560">Oxidoreductase</keyword>
<comment type="caution">
    <text evidence="3">The sequence shown here is derived from an EMBL/GenBank/DDBJ whole genome shotgun (WGS) entry which is preliminary data.</text>
</comment>
<dbReference type="InterPro" id="IPR036291">
    <property type="entry name" value="NAD(P)-bd_dom_sf"/>
</dbReference>
<dbReference type="RefSeq" id="WP_026397611.1">
    <property type="nucleotide sequence ID" value="NZ_AUBI01000004.1"/>
</dbReference>
<dbReference type="PANTHER" id="PTHR43477:SF1">
    <property type="entry name" value="DIHYDROANTICAPSIN 7-DEHYDROGENASE"/>
    <property type="match status" value="1"/>
</dbReference>
<proteinExistence type="inferred from homology"/>
<comment type="similarity">
    <text evidence="1">Belongs to the short-chain dehydrogenases/reductases (SDR) family.</text>
</comment>
<organism evidence="3 4">
    <name type="scientific">Acetobacter nitrogenifigens DSM 23921 = NBRC 105050</name>
    <dbReference type="NCBI Taxonomy" id="1120919"/>
    <lineage>
        <taxon>Bacteria</taxon>
        <taxon>Pseudomonadati</taxon>
        <taxon>Pseudomonadota</taxon>
        <taxon>Alphaproteobacteria</taxon>
        <taxon>Acetobacterales</taxon>
        <taxon>Acetobacteraceae</taxon>
        <taxon>Acetobacter</taxon>
    </lineage>
</organism>
<dbReference type="Proteomes" id="UP000321635">
    <property type="component" value="Unassembled WGS sequence"/>
</dbReference>
<name>A0A511XAI8_9PROT</name>